<dbReference type="Proteomes" id="UP000507470">
    <property type="component" value="Unassembled WGS sequence"/>
</dbReference>
<accession>A0A6J8EJZ3</accession>
<dbReference type="InterPro" id="IPR011765">
    <property type="entry name" value="Pept_M16_N"/>
</dbReference>
<evidence type="ECO:0000256" key="1">
    <source>
        <dbReference type="SAM" id="MobiDB-lite"/>
    </source>
</evidence>
<dbReference type="GO" id="GO:0046872">
    <property type="term" value="F:metal ion binding"/>
    <property type="evidence" value="ECO:0007669"/>
    <property type="project" value="InterPro"/>
</dbReference>
<dbReference type="PANTHER" id="PTHR43016">
    <property type="entry name" value="PRESEQUENCE PROTEASE"/>
    <property type="match status" value="1"/>
</dbReference>
<feature type="compositionally biased region" description="Basic and acidic residues" evidence="1">
    <location>
        <begin position="466"/>
        <end position="489"/>
    </location>
</feature>
<sequence>MPEKSSFGLVYSVEADGNIPVSKYRSNKTGLTIFIADVGDPLVNGYLCLATEAHDDDGLPHTLEHLIFLGSEEYPYKGVLDLLANRCLASGTNAWTDTDHTCYTMTNAGSEGFLKLLPVYVEHVLYPTLTESGYITEVHHISGEGENAGVVYCEMQGRENTGESRCHLAMLRALYPGKCGYKSETGGMMKNLRESTSHQKVCDYHRDYYRPENLCLIITGHIKPEEVFETLAPLEEKILEKGKLPEFTRPWQNIVPPLDNTVEKCLPYPADEEDHGIVLIAFRGPLAKDQYRFQSLAVLQEYLSDTAISPLQKFFVETEDPYCSEVSSSVIENSESCLYFMFQDVNTEKLQDIKPKFLEVMKKTMTDSLDMTRMQNIIHRKVLEALNNVEESPHDSIAFIIIGDFLYGDTKEDLESRVKNISLFKKMKSESEDYWKDLMKAYYNDKPHVVIIGEPSQKEMVEMAETEKKRVENQQKELKEEGLKQKGEQLKNATEQNEKEAPESMLTNVTVPDVSKINFHSLKTSCNYAKSDTIDKFPLSEIPCKFQLDDIKTNFVEVNALLDSSELSEEDRYYLPLFCEVIFESPILRNGELIDHEEVIKQLEADTISFSGQVGVGGSKFLCGTYPQIVQVELKFEEDKYLKGIQWLKDILFHTQFTAERLKIVAQKMANSIASLKRSGLKVVRTVFLDLTYTKGCNITAASLVRQEKFLKNLQTQLDENSEKVLKIMERIRDSLTADLRIHLSLQVDNVAKVSSALEEPWKVFVPKEKLSTTSVDKVKVKPSLEFITADKPHRQIIIGVGSVESSFLIQAVPCISDFYHKDLPAVMVFIQYMTQLEGPMWKQIRGLGLAYGYSMYVKPEKNLLFYVLTKSSHIVNAYEKGKNIVMGYINGENSFSEVELVSARSSLIFEIIEEEKTVTKVAQQSLLSYFRGVDHNYNKEMLMKIAAVTIEDLKRIGSTYIAPLFDSDKVRTAVCCNPSKVKETANDFKQFGVNLTVLDSLEEDFLCGL</sequence>
<reference evidence="3 4" key="1">
    <citation type="submission" date="2020-06" db="EMBL/GenBank/DDBJ databases">
        <authorList>
            <person name="Li R."/>
            <person name="Bekaert M."/>
        </authorList>
    </citation>
    <scope>NUCLEOTIDE SEQUENCE [LARGE SCALE GENOMIC DNA]</scope>
    <source>
        <strain evidence="4">wild</strain>
    </source>
</reference>
<gene>
    <name evidence="3" type="ORF">MCOR_52930</name>
</gene>
<dbReference type="EMBL" id="CACVKT020009165">
    <property type="protein sequence ID" value="CAC5420738.1"/>
    <property type="molecule type" value="Genomic_DNA"/>
</dbReference>
<dbReference type="InterPro" id="IPR007863">
    <property type="entry name" value="Peptidase_M16_C"/>
</dbReference>
<evidence type="ECO:0000259" key="2">
    <source>
        <dbReference type="SMART" id="SM01264"/>
    </source>
</evidence>
<dbReference type="Pfam" id="PF08367">
    <property type="entry name" value="M16C_assoc"/>
    <property type="match status" value="1"/>
</dbReference>
<feature type="domain" description="Peptidase M16C associated" evidence="2">
    <location>
        <begin position="453"/>
        <end position="714"/>
    </location>
</feature>
<keyword evidence="4" id="KW-1185">Reference proteome</keyword>
<dbReference type="Gene3D" id="3.30.830.10">
    <property type="entry name" value="Metalloenzyme, LuxS/M16 peptidase-like"/>
    <property type="match status" value="4"/>
</dbReference>
<dbReference type="AlphaFoldDB" id="A0A6J8EJZ3"/>
<dbReference type="OrthoDB" id="4953at2759"/>
<dbReference type="SUPFAM" id="SSF63411">
    <property type="entry name" value="LuxS/MPP-like metallohydrolase"/>
    <property type="match status" value="4"/>
</dbReference>
<dbReference type="PANTHER" id="PTHR43016:SF16">
    <property type="entry name" value="METALLOPROTEASE, PUTATIVE (AFU_ORTHOLOGUE AFUA_4G07610)-RELATED"/>
    <property type="match status" value="1"/>
</dbReference>
<dbReference type="Pfam" id="PF00675">
    <property type="entry name" value="Peptidase_M16"/>
    <property type="match status" value="1"/>
</dbReference>
<dbReference type="InterPro" id="IPR013578">
    <property type="entry name" value="Peptidase_M16C_assoc"/>
</dbReference>
<dbReference type="SMART" id="SM01264">
    <property type="entry name" value="M16C_associated"/>
    <property type="match status" value="1"/>
</dbReference>
<dbReference type="FunFam" id="3.30.830.10:FF:000015">
    <property type="entry name" value="Putative zinc metalloprotease"/>
    <property type="match status" value="1"/>
</dbReference>
<protein>
    <recommendedName>
        <fullName evidence="2">Peptidase M16C associated domain-containing protein</fullName>
    </recommendedName>
</protein>
<organism evidence="3 4">
    <name type="scientific">Mytilus coruscus</name>
    <name type="common">Sea mussel</name>
    <dbReference type="NCBI Taxonomy" id="42192"/>
    <lineage>
        <taxon>Eukaryota</taxon>
        <taxon>Metazoa</taxon>
        <taxon>Spiralia</taxon>
        <taxon>Lophotrochozoa</taxon>
        <taxon>Mollusca</taxon>
        <taxon>Bivalvia</taxon>
        <taxon>Autobranchia</taxon>
        <taxon>Pteriomorphia</taxon>
        <taxon>Mytilida</taxon>
        <taxon>Mytiloidea</taxon>
        <taxon>Mytilidae</taxon>
        <taxon>Mytilinae</taxon>
        <taxon>Mytilus</taxon>
    </lineage>
</organism>
<evidence type="ECO:0000313" key="3">
    <source>
        <dbReference type="EMBL" id="CAC5420738.1"/>
    </source>
</evidence>
<name>A0A6J8EJZ3_MYTCO</name>
<dbReference type="InterPro" id="IPR011249">
    <property type="entry name" value="Metalloenz_LuxS/M16"/>
</dbReference>
<dbReference type="Pfam" id="PF05193">
    <property type="entry name" value="Peptidase_M16_C"/>
    <property type="match status" value="1"/>
</dbReference>
<dbReference type="FunFam" id="3.30.830.10:FF:000031">
    <property type="entry name" value="Putative zinc metalloprotease"/>
    <property type="match status" value="1"/>
</dbReference>
<dbReference type="GO" id="GO:0006508">
    <property type="term" value="P:proteolysis"/>
    <property type="evidence" value="ECO:0007669"/>
    <property type="project" value="InterPro"/>
</dbReference>
<evidence type="ECO:0000313" key="4">
    <source>
        <dbReference type="Proteomes" id="UP000507470"/>
    </source>
</evidence>
<proteinExistence type="predicted"/>
<feature type="region of interest" description="Disordered" evidence="1">
    <location>
        <begin position="466"/>
        <end position="503"/>
    </location>
</feature>